<dbReference type="PaxDb" id="6239-F39G3.2"/>
<proteinExistence type="inferred from homology"/>
<dbReference type="PhylomeDB" id="O16275"/>
<evidence type="ECO:0000256" key="4">
    <source>
        <dbReference type="ARBA" id="ARBA00022679"/>
    </source>
</evidence>
<dbReference type="InParanoid" id="O16275"/>
<evidence type="ECO:0000256" key="6">
    <source>
        <dbReference type="RuleBase" id="RU366017"/>
    </source>
</evidence>
<comment type="similarity">
    <text evidence="2 6">Belongs to the glycosyltransferase 92 family.</text>
</comment>
<keyword evidence="6" id="KW-1133">Transmembrane helix</keyword>
<dbReference type="FunCoup" id="O16275">
    <property type="interactions" value="11"/>
</dbReference>
<evidence type="ECO:0000256" key="5">
    <source>
        <dbReference type="ARBA" id="ARBA00023136"/>
    </source>
</evidence>
<dbReference type="RefSeq" id="NP_504273.2">
    <property type="nucleotide sequence ID" value="NM_071872.2"/>
</dbReference>
<dbReference type="eggNOG" id="ENOG502SR1M">
    <property type="taxonomic scope" value="Eukaryota"/>
</dbReference>
<dbReference type="PIR" id="T03909">
    <property type="entry name" value="T03909"/>
</dbReference>
<dbReference type="CTD" id="185501"/>
<dbReference type="Bgee" id="WBGene00018207">
    <property type="expression patterns" value="Expressed in embryo and 4 other cell types or tissues"/>
</dbReference>
<dbReference type="PROSITE" id="PS51257">
    <property type="entry name" value="PROKAR_LIPOPROTEIN"/>
    <property type="match status" value="1"/>
</dbReference>
<keyword evidence="6" id="KW-0812">Transmembrane</keyword>
<evidence type="ECO:0000313" key="8">
    <source>
        <dbReference type="Proteomes" id="UP000001940"/>
    </source>
</evidence>
<keyword evidence="8" id="KW-1185">Reference proteome</keyword>
<feature type="transmembrane region" description="Helical" evidence="6">
    <location>
        <begin position="7"/>
        <end position="24"/>
    </location>
</feature>
<dbReference type="InterPro" id="IPR008166">
    <property type="entry name" value="Glyco_transf_92"/>
</dbReference>
<dbReference type="EC" id="2.4.1.-" evidence="6"/>
<dbReference type="WormBase" id="F39G3.2">
    <property type="protein sequence ID" value="CE35304"/>
    <property type="gene ID" value="WBGene00018207"/>
</dbReference>
<dbReference type="GeneID" id="185501"/>
<dbReference type="KEGG" id="cel:CELE_F39G3.2"/>
<dbReference type="UCSC" id="F39G3.2">
    <property type="organism name" value="c. elegans"/>
</dbReference>
<evidence type="ECO:0000256" key="1">
    <source>
        <dbReference type="ARBA" id="ARBA00004167"/>
    </source>
</evidence>
<accession>O16275</accession>
<name>O16275_CAEEL</name>
<evidence type="ECO:0000313" key="9">
    <source>
        <dbReference type="WormBase" id="F39G3.2"/>
    </source>
</evidence>
<dbReference type="PANTHER" id="PTHR47024">
    <property type="entry name" value="BIOFILM ABSENT ON HEAD (AFTER YERSINIA EXPOSURE)-RELATED"/>
    <property type="match status" value="1"/>
</dbReference>
<organism evidence="7 8">
    <name type="scientific">Caenorhabditis elegans</name>
    <dbReference type="NCBI Taxonomy" id="6239"/>
    <lineage>
        <taxon>Eukaryota</taxon>
        <taxon>Metazoa</taxon>
        <taxon>Ecdysozoa</taxon>
        <taxon>Nematoda</taxon>
        <taxon>Chromadorea</taxon>
        <taxon>Rhabditida</taxon>
        <taxon>Rhabditina</taxon>
        <taxon>Rhabditomorpha</taxon>
        <taxon>Rhabditoidea</taxon>
        <taxon>Rhabditidae</taxon>
        <taxon>Peloderinae</taxon>
        <taxon>Caenorhabditis</taxon>
    </lineage>
</organism>
<evidence type="ECO:0000256" key="3">
    <source>
        <dbReference type="ARBA" id="ARBA00022676"/>
    </source>
</evidence>
<dbReference type="AlphaFoldDB" id="O16275"/>
<comment type="subcellular location">
    <subcellularLocation>
        <location evidence="1">Membrane</location>
        <topology evidence="1">Single-pass membrane protein</topology>
    </subcellularLocation>
</comment>
<keyword evidence="3 6" id="KW-0328">Glycosyltransferase</keyword>
<dbReference type="GO" id="GO:0016020">
    <property type="term" value="C:membrane"/>
    <property type="evidence" value="ECO:0007669"/>
    <property type="project" value="UniProtKB-SubCell"/>
</dbReference>
<dbReference type="GO" id="GO:0016757">
    <property type="term" value="F:glycosyltransferase activity"/>
    <property type="evidence" value="ECO:0007669"/>
    <property type="project" value="UniProtKB-UniRule"/>
</dbReference>
<dbReference type="AGR" id="WB:WBGene00018207"/>
<dbReference type="PANTHER" id="PTHR47024:SF3">
    <property type="entry name" value="GLYCOSYLTRANSFERASE FAMILY 92 PROTEIN"/>
    <property type="match status" value="1"/>
</dbReference>
<protein>
    <recommendedName>
        <fullName evidence="6">Glycosyltransferase family 92 protein</fullName>
        <ecNumber evidence="6">2.4.1.-</ecNumber>
    </recommendedName>
</protein>
<dbReference type="Pfam" id="PF01697">
    <property type="entry name" value="Glyco_transf_92"/>
    <property type="match status" value="1"/>
</dbReference>
<dbReference type="EMBL" id="BX284605">
    <property type="protein sequence ID" value="CCD65241.1"/>
    <property type="molecule type" value="Genomic_DNA"/>
</dbReference>
<sequence>MGVPVKSCLIIIITNLLIALYFLSACRKGVTETGFVAPTVLQIREKLEIDENFPIVFYSTAYLDYRYKIPRLRVFAMNPCVTHKEYMSAEIGLNQKKKKVKLRGEPTEGECPWHWATQCFYNSYIWTAELGEANGTEMVGIDQITIHLNNRTISLKVQEVHPKRKGGFTVCVQPVYWYSEYHNIALFIETWRSQGVTRFIVYYHSSTTQVRNLLEYYRNLGILRLRPWPSFGRLPTRLFPNLKLPSFDSSTYRVGHTLAQNLCALEMKTEIGAIADFDEVMVADKEMLINYVEEAMKPDEVGALSFSHLLVKFEPKISTMDFHGVVKPVFLDRNGPPKTIFNSSAVDIIVTHSIRRFIGNETTIRANGSLLHYRHNSYTDPAKEVQKPYSLFTSYPNLHIKRIQKTLRKVFGSSIPPYNSTYLHVLNQCITKIVGEGKCRSTVEYCKQWMEPLTDWVYDTTEGIFVV</sequence>
<dbReference type="OrthoDB" id="5777994at2759"/>
<dbReference type="Proteomes" id="UP000001940">
    <property type="component" value="Chromosome V"/>
</dbReference>
<dbReference type="OMA" id="HARSNWI"/>
<gene>
    <name evidence="7" type="ORF">CELE_F39G3.2</name>
    <name evidence="7 9" type="ORF">F39G3.2</name>
</gene>
<evidence type="ECO:0000313" key="7">
    <source>
        <dbReference type="EMBL" id="CCD65241.1"/>
    </source>
</evidence>
<reference evidence="7 8" key="1">
    <citation type="journal article" date="1998" name="Science">
        <title>Genome sequence of the nematode C. elegans: a platform for investigating biology.</title>
        <authorList>
            <consortium name="The C. elegans sequencing consortium"/>
            <person name="Sulson J.E."/>
            <person name="Waterston R."/>
        </authorList>
    </citation>
    <scope>NUCLEOTIDE SEQUENCE [LARGE SCALE GENOMIC DNA]</scope>
    <source>
        <strain evidence="7 8">Bristol N2</strain>
    </source>
</reference>
<evidence type="ECO:0000256" key="2">
    <source>
        <dbReference type="ARBA" id="ARBA00007647"/>
    </source>
</evidence>
<keyword evidence="5 6" id="KW-0472">Membrane</keyword>
<keyword evidence="4 6" id="KW-0808">Transferase</keyword>
<dbReference type="HOGENOM" id="CLU_048942_0_0_1"/>